<dbReference type="GO" id="GO:0005829">
    <property type="term" value="C:cytosol"/>
    <property type="evidence" value="ECO:0007669"/>
    <property type="project" value="TreeGrafter"/>
</dbReference>
<dbReference type="Pfam" id="PF01243">
    <property type="entry name" value="PNPOx_N"/>
    <property type="match status" value="1"/>
</dbReference>
<feature type="domain" description="Pyridoxamine 5'-phosphate oxidase N-terminal" evidence="2">
    <location>
        <begin position="6"/>
        <end position="130"/>
    </location>
</feature>
<dbReference type="GO" id="GO:0070967">
    <property type="term" value="F:coenzyme F420 binding"/>
    <property type="evidence" value="ECO:0007669"/>
    <property type="project" value="TreeGrafter"/>
</dbReference>
<dbReference type="PANTHER" id="PTHR35176">
    <property type="entry name" value="HEME OXYGENASE HI_0854-RELATED"/>
    <property type="match status" value="1"/>
</dbReference>
<sequence length="135" mass="14821">MSRDATAQLGDQKFVSLTTFKRDGHGVASPMWVVRDDNALLVWTPAESWKVKRVRRDPRVTLTACGRTGKVQPGQPVYEATATVITDPAEVAAAEALLKRKYGIEYRIVTTIEAIAAMGRKPRVLLRIALATDTA</sequence>
<dbReference type="RefSeq" id="WP_085271247.1">
    <property type="nucleotide sequence ID" value="NZ_AP022614.1"/>
</dbReference>
<evidence type="ECO:0000313" key="4">
    <source>
        <dbReference type="Proteomes" id="UP000467105"/>
    </source>
</evidence>
<evidence type="ECO:0000256" key="1">
    <source>
        <dbReference type="ARBA" id="ARBA00023002"/>
    </source>
</evidence>
<dbReference type="AlphaFoldDB" id="A0A7I7YRS6"/>
<proteinExistence type="predicted"/>
<organism evidence="3 4">
    <name type="scientific">Mycobacterium parmense</name>
    <dbReference type="NCBI Taxonomy" id="185642"/>
    <lineage>
        <taxon>Bacteria</taxon>
        <taxon>Bacillati</taxon>
        <taxon>Actinomycetota</taxon>
        <taxon>Actinomycetes</taxon>
        <taxon>Mycobacteriales</taxon>
        <taxon>Mycobacteriaceae</taxon>
        <taxon>Mycobacterium</taxon>
        <taxon>Mycobacterium simiae complex</taxon>
    </lineage>
</organism>
<dbReference type="NCBIfam" id="TIGR03666">
    <property type="entry name" value="Rv2061_F420"/>
    <property type="match status" value="1"/>
</dbReference>
<name>A0A7I7YRS6_9MYCO</name>
<dbReference type="InterPro" id="IPR019965">
    <property type="entry name" value="PPOX_F420-dep_Rv2061_put"/>
</dbReference>
<dbReference type="GO" id="GO:0016627">
    <property type="term" value="F:oxidoreductase activity, acting on the CH-CH group of donors"/>
    <property type="evidence" value="ECO:0007669"/>
    <property type="project" value="TreeGrafter"/>
</dbReference>
<dbReference type="PANTHER" id="PTHR35176:SF11">
    <property type="entry name" value="PYRIDOXAMINE 5'-PHOSPHATE OXIDASE FAMILY PROTEIN"/>
    <property type="match status" value="1"/>
</dbReference>
<accession>A0A7I7YRS6</accession>
<dbReference type="InterPro" id="IPR052019">
    <property type="entry name" value="F420H2_bilvrd_red/Heme_oxyg"/>
</dbReference>
<protein>
    <recommendedName>
        <fullName evidence="2">Pyridoxamine 5'-phosphate oxidase N-terminal domain-containing protein</fullName>
    </recommendedName>
</protein>
<evidence type="ECO:0000259" key="2">
    <source>
        <dbReference type="Pfam" id="PF01243"/>
    </source>
</evidence>
<dbReference type="EMBL" id="AP022614">
    <property type="protein sequence ID" value="BBZ43947.1"/>
    <property type="molecule type" value="Genomic_DNA"/>
</dbReference>
<dbReference type="Gene3D" id="2.30.110.10">
    <property type="entry name" value="Electron Transport, Fmn-binding Protein, Chain A"/>
    <property type="match status" value="1"/>
</dbReference>
<keyword evidence="1" id="KW-0560">Oxidoreductase</keyword>
<dbReference type="InterPro" id="IPR011576">
    <property type="entry name" value="Pyridox_Oxase_N"/>
</dbReference>
<dbReference type="OrthoDB" id="5738083at2"/>
<dbReference type="Proteomes" id="UP000467105">
    <property type="component" value="Chromosome"/>
</dbReference>
<gene>
    <name evidence="3" type="ORF">MPRM_12280</name>
</gene>
<dbReference type="InterPro" id="IPR012349">
    <property type="entry name" value="Split_barrel_FMN-bd"/>
</dbReference>
<evidence type="ECO:0000313" key="3">
    <source>
        <dbReference type="EMBL" id="BBZ43947.1"/>
    </source>
</evidence>
<reference evidence="3 4" key="1">
    <citation type="journal article" date="2019" name="Emerg. Microbes Infect.">
        <title>Comprehensive subspecies identification of 175 nontuberculous mycobacteria species based on 7547 genomic profiles.</title>
        <authorList>
            <person name="Matsumoto Y."/>
            <person name="Kinjo T."/>
            <person name="Motooka D."/>
            <person name="Nabeya D."/>
            <person name="Jung N."/>
            <person name="Uechi K."/>
            <person name="Horii T."/>
            <person name="Iida T."/>
            <person name="Fujita J."/>
            <person name="Nakamura S."/>
        </authorList>
    </citation>
    <scope>NUCLEOTIDE SEQUENCE [LARGE SCALE GENOMIC DNA]</scope>
    <source>
        <strain evidence="3 4">JCM 14742</strain>
    </source>
</reference>
<keyword evidence="4" id="KW-1185">Reference proteome</keyword>
<dbReference type="SUPFAM" id="SSF50475">
    <property type="entry name" value="FMN-binding split barrel"/>
    <property type="match status" value="1"/>
</dbReference>